<dbReference type="EMBL" id="DUZY01000008">
    <property type="protein sequence ID" value="DAD48792.1"/>
    <property type="molecule type" value="Genomic_DNA"/>
</dbReference>
<reference evidence="2 3" key="1">
    <citation type="journal article" date="2020" name="Mol. Biol. Evol.">
        <title>Distinct Expression and Methylation Patterns for Genes with Different Fates following a Single Whole-Genome Duplication in Flowering Plants.</title>
        <authorList>
            <person name="Shi T."/>
            <person name="Rahmani R.S."/>
            <person name="Gugger P.F."/>
            <person name="Wang M."/>
            <person name="Li H."/>
            <person name="Zhang Y."/>
            <person name="Li Z."/>
            <person name="Wang Q."/>
            <person name="Van de Peer Y."/>
            <person name="Marchal K."/>
            <person name="Chen J."/>
        </authorList>
    </citation>
    <scope>NUCLEOTIDE SEQUENCE [LARGE SCALE GENOMIC DNA]</scope>
    <source>
        <tissue evidence="2">Leaf</tissue>
    </source>
</reference>
<organism evidence="2 3">
    <name type="scientific">Nelumbo nucifera</name>
    <name type="common">Sacred lotus</name>
    <dbReference type="NCBI Taxonomy" id="4432"/>
    <lineage>
        <taxon>Eukaryota</taxon>
        <taxon>Viridiplantae</taxon>
        <taxon>Streptophyta</taxon>
        <taxon>Embryophyta</taxon>
        <taxon>Tracheophyta</taxon>
        <taxon>Spermatophyta</taxon>
        <taxon>Magnoliopsida</taxon>
        <taxon>Proteales</taxon>
        <taxon>Nelumbonaceae</taxon>
        <taxon>Nelumbo</taxon>
    </lineage>
</organism>
<evidence type="ECO:0000313" key="2">
    <source>
        <dbReference type="EMBL" id="DAD48792.1"/>
    </source>
</evidence>
<evidence type="ECO:0000313" key="3">
    <source>
        <dbReference type="Proteomes" id="UP000607653"/>
    </source>
</evidence>
<sequence length="102" mass="11965">MGKTLFIVFLFFSFALSFSLFSLLLFRLKLWCNCDVCRSYLTGSWSIEFDNLCDWYIHHLKKSPSRTIHVHVFGNTITANPDNVEYMLKMRFEITQKGSLSP</sequence>
<keyword evidence="3" id="KW-1185">Reference proteome</keyword>
<dbReference type="AlphaFoldDB" id="A0A822ZU87"/>
<accession>A0A822ZU87</accession>
<keyword evidence="1" id="KW-0812">Transmembrane</keyword>
<name>A0A822ZU87_NELNU</name>
<gene>
    <name evidence="2" type="ORF">HUJ06_018729</name>
</gene>
<keyword evidence="1" id="KW-1133">Transmembrane helix</keyword>
<keyword evidence="1" id="KW-0472">Membrane</keyword>
<comment type="caution">
    <text evidence="2">The sequence shown here is derived from an EMBL/GenBank/DDBJ whole genome shotgun (WGS) entry which is preliminary data.</text>
</comment>
<feature type="transmembrane region" description="Helical" evidence="1">
    <location>
        <begin position="6"/>
        <end position="26"/>
    </location>
</feature>
<protein>
    <submittedName>
        <fullName evidence="2">Uncharacterized protein</fullName>
    </submittedName>
</protein>
<dbReference type="Proteomes" id="UP000607653">
    <property type="component" value="Unassembled WGS sequence"/>
</dbReference>
<proteinExistence type="predicted"/>
<evidence type="ECO:0000256" key="1">
    <source>
        <dbReference type="SAM" id="Phobius"/>
    </source>
</evidence>